<gene>
    <name evidence="2" type="ORF">FB45DRAFT_851603</name>
</gene>
<dbReference type="AlphaFoldDB" id="A0AAD7AY54"/>
<sequence>MKRLAGRKGVYALSKALNLPSAATIRASKPLRLLPSVAAPKPSEIGTNICTFFGPASPNARCRKAGHSMICDGIHLSQRACWYRARNQILGLCSEHAEGLDLGMNDMSSILKLVEAVHGESPTCHYGREATVVAVGAFRDDMYHAFPIAQIQTCKSQKGPDFADLLRTTIDQWSVHGEPHNGPLFVASFDGDSVFREGAFLVLMSSTVEPSSPLYLRLSGCRGLNLQCGKNQIVAAGDPKHITKRVATSERSTEGTMIDQTIINRAILTQWLERLPGQTPETVAILVDPADHQNVPRAYKLLRAVISLGRDGLPESEFRTPTDLSVRRAFTLSGEMWASFLDAFVDRHLSLYQRLEYLSKFAHMAFVFYRSHGSSFLSNQLYGDLQGLVKGAFFCVARQQQLDPNQAFYLYQIGSDRLEEIFSEVRTESHDSNCDALQLSERLSSAADTLGIFNEHTEWHQGHIRRSWSGKEADHVNPTYFTGDQTVKDVSLVAAWNSGYHSADHFLSDHGIEFDFLEILSQEGVDFLRPNGGGVYPGRSTAKDRSMPPDSDAATTTVATAAADEDEDDPMNGSPDDLPNILFEDLLPEPEDDEQATDEVSNSLSDQSDSATSTNDWLQYQLDDGDGSSKQLHKASILSTLFNSDRRHLSADRLLRVRCYTKDGGRKPNLNHQEFSGEHSFNLGDIAVTLIRTDDLVAAAVIKVTVIQKDNQRLSQVDTEDLGSMTSKVAITGQILVLRDVFVISCDNATSSSRKWLWNGTYAKFEPLRGTQSVVEDGTRKALSIKVPGAFVHPLDAEIEEAKHLPFTEFEALRTKNMPHVWAVSHDDLCAIVFTLYGALDATTVLKHLPKHGKSTVFPYFDRKLDSHHGFIIAGPTQLLAEKGAQAEKIPCYQCQVLIKPDEARNHVGGHILKSINGVREDSLHEEVDTANPCGFCGRGNCEVDLSGTTTSKVAPKVSSQCLRTHPFSMGHAKKYSATTPCTNVPVFCLLCPTIAPRKSPAVFWKYSIFAHIREQHPRYWDAALNRPQNLSEQFELNLAISHAETLALGAVFGVPAPAATRRNKRPLGEITNDTQPPSFRRRV</sequence>
<feature type="compositionally biased region" description="Polar residues" evidence="1">
    <location>
        <begin position="598"/>
        <end position="613"/>
    </location>
</feature>
<feature type="region of interest" description="Disordered" evidence="1">
    <location>
        <begin position="529"/>
        <end position="613"/>
    </location>
</feature>
<dbReference type="Proteomes" id="UP001221142">
    <property type="component" value="Unassembled WGS sequence"/>
</dbReference>
<name>A0AAD7AY54_9AGAR</name>
<feature type="region of interest" description="Disordered" evidence="1">
    <location>
        <begin position="1064"/>
        <end position="1084"/>
    </location>
</feature>
<protein>
    <submittedName>
        <fullName evidence="2">Uncharacterized protein</fullName>
    </submittedName>
</protein>
<feature type="compositionally biased region" description="Low complexity" evidence="1">
    <location>
        <begin position="550"/>
        <end position="562"/>
    </location>
</feature>
<reference evidence="2" key="1">
    <citation type="submission" date="2023-03" db="EMBL/GenBank/DDBJ databases">
        <title>Massive genome expansion in bonnet fungi (Mycena s.s.) driven by repeated elements and novel gene families across ecological guilds.</title>
        <authorList>
            <consortium name="Lawrence Berkeley National Laboratory"/>
            <person name="Harder C.B."/>
            <person name="Miyauchi S."/>
            <person name="Viragh M."/>
            <person name="Kuo A."/>
            <person name="Thoen E."/>
            <person name="Andreopoulos B."/>
            <person name="Lu D."/>
            <person name="Skrede I."/>
            <person name="Drula E."/>
            <person name="Henrissat B."/>
            <person name="Morin E."/>
            <person name="Kohler A."/>
            <person name="Barry K."/>
            <person name="LaButti K."/>
            <person name="Morin E."/>
            <person name="Salamov A."/>
            <person name="Lipzen A."/>
            <person name="Mereny Z."/>
            <person name="Hegedus B."/>
            <person name="Baldrian P."/>
            <person name="Stursova M."/>
            <person name="Weitz H."/>
            <person name="Taylor A."/>
            <person name="Grigoriev I.V."/>
            <person name="Nagy L.G."/>
            <person name="Martin F."/>
            <person name="Kauserud H."/>
        </authorList>
    </citation>
    <scope>NUCLEOTIDE SEQUENCE</scope>
    <source>
        <strain evidence="2">9284</strain>
    </source>
</reference>
<proteinExistence type="predicted"/>
<evidence type="ECO:0000256" key="1">
    <source>
        <dbReference type="SAM" id="MobiDB-lite"/>
    </source>
</evidence>
<feature type="compositionally biased region" description="Acidic residues" evidence="1">
    <location>
        <begin position="586"/>
        <end position="597"/>
    </location>
</feature>
<organism evidence="2 3">
    <name type="scientific">Roridomyces roridus</name>
    <dbReference type="NCBI Taxonomy" id="1738132"/>
    <lineage>
        <taxon>Eukaryota</taxon>
        <taxon>Fungi</taxon>
        <taxon>Dikarya</taxon>
        <taxon>Basidiomycota</taxon>
        <taxon>Agaricomycotina</taxon>
        <taxon>Agaricomycetes</taxon>
        <taxon>Agaricomycetidae</taxon>
        <taxon>Agaricales</taxon>
        <taxon>Marasmiineae</taxon>
        <taxon>Mycenaceae</taxon>
        <taxon>Roridomyces</taxon>
    </lineage>
</organism>
<keyword evidence="3" id="KW-1185">Reference proteome</keyword>
<evidence type="ECO:0000313" key="2">
    <source>
        <dbReference type="EMBL" id="KAJ7603893.1"/>
    </source>
</evidence>
<dbReference type="EMBL" id="JARKIF010000122">
    <property type="protein sequence ID" value="KAJ7603893.1"/>
    <property type="molecule type" value="Genomic_DNA"/>
</dbReference>
<evidence type="ECO:0000313" key="3">
    <source>
        <dbReference type="Proteomes" id="UP001221142"/>
    </source>
</evidence>
<accession>A0AAD7AY54</accession>
<comment type="caution">
    <text evidence="2">The sequence shown here is derived from an EMBL/GenBank/DDBJ whole genome shotgun (WGS) entry which is preliminary data.</text>
</comment>